<evidence type="ECO:0000313" key="2">
    <source>
        <dbReference type="Proteomes" id="UP001162483"/>
    </source>
</evidence>
<evidence type="ECO:0000313" key="1">
    <source>
        <dbReference type="EMBL" id="CAI9578866.1"/>
    </source>
</evidence>
<dbReference type="Proteomes" id="UP001162483">
    <property type="component" value="Unassembled WGS sequence"/>
</dbReference>
<sequence>MLRGTLTGPFYVKGAQMAHIVERGTLVGTCEGKGHSDGEYDRKGYFECKGAL</sequence>
<dbReference type="EMBL" id="CATNWA010015044">
    <property type="protein sequence ID" value="CAI9578866.1"/>
    <property type="molecule type" value="Genomic_DNA"/>
</dbReference>
<proteinExistence type="predicted"/>
<keyword evidence="2" id="KW-1185">Reference proteome</keyword>
<reference evidence="1" key="1">
    <citation type="submission" date="2023-05" db="EMBL/GenBank/DDBJ databases">
        <authorList>
            <person name="Stuckert A."/>
        </authorList>
    </citation>
    <scope>NUCLEOTIDE SEQUENCE</scope>
</reference>
<organism evidence="1 2">
    <name type="scientific">Staurois parvus</name>
    <dbReference type="NCBI Taxonomy" id="386267"/>
    <lineage>
        <taxon>Eukaryota</taxon>
        <taxon>Metazoa</taxon>
        <taxon>Chordata</taxon>
        <taxon>Craniata</taxon>
        <taxon>Vertebrata</taxon>
        <taxon>Euteleostomi</taxon>
        <taxon>Amphibia</taxon>
        <taxon>Batrachia</taxon>
        <taxon>Anura</taxon>
        <taxon>Neobatrachia</taxon>
        <taxon>Ranoidea</taxon>
        <taxon>Ranidae</taxon>
        <taxon>Staurois</taxon>
    </lineage>
</organism>
<comment type="caution">
    <text evidence="1">The sequence shown here is derived from an EMBL/GenBank/DDBJ whole genome shotgun (WGS) entry which is preliminary data.</text>
</comment>
<evidence type="ECO:0008006" key="3">
    <source>
        <dbReference type="Google" id="ProtNLM"/>
    </source>
</evidence>
<gene>
    <name evidence="1" type="ORF">SPARVUS_LOCUS8988726</name>
</gene>
<name>A0ABN9E5G6_9NEOB</name>
<accession>A0ABN9E5G6</accession>
<protein>
    <recommendedName>
        <fullName evidence="3">CAP-Gly domain-containing protein</fullName>
    </recommendedName>
</protein>